<dbReference type="InterPro" id="IPR037401">
    <property type="entry name" value="SnoaL-like"/>
</dbReference>
<evidence type="ECO:0000259" key="1">
    <source>
        <dbReference type="Pfam" id="PF12680"/>
    </source>
</evidence>
<gene>
    <name evidence="2" type="ORF">BUL40_00705</name>
</gene>
<dbReference type="SUPFAM" id="SSF54427">
    <property type="entry name" value="NTF2-like"/>
    <property type="match status" value="1"/>
</dbReference>
<reference evidence="2 3" key="1">
    <citation type="submission" date="2016-12" db="EMBL/GenBank/DDBJ databases">
        <authorList>
            <person name="Song W.-J."/>
            <person name="Kurnit D.M."/>
        </authorList>
    </citation>
    <scope>NUCLEOTIDE SEQUENCE [LARGE SCALE GENOMIC DNA]</scope>
    <source>
        <strain evidence="2 3">HSG9</strain>
    </source>
</reference>
<feature type="domain" description="SnoaL-like" evidence="1">
    <location>
        <begin position="14"/>
        <end position="108"/>
    </location>
</feature>
<sequence length="119" mass="13222">MDATPPSHKATCIAYLEKYAAKDLKGVADLFADDIVLRDWKIRVVGKELAVSETKKNFKNAESLSIDILHLHESENTVAAELKIVVNNTEVLYVVDIITFNDSGKITSIRAYLGRGDEE</sequence>
<evidence type="ECO:0000313" key="3">
    <source>
        <dbReference type="Proteomes" id="UP000191680"/>
    </source>
</evidence>
<organism evidence="2 3">
    <name type="scientific">Croceivirga radicis</name>
    <dbReference type="NCBI Taxonomy" id="1929488"/>
    <lineage>
        <taxon>Bacteria</taxon>
        <taxon>Pseudomonadati</taxon>
        <taxon>Bacteroidota</taxon>
        <taxon>Flavobacteriia</taxon>
        <taxon>Flavobacteriales</taxon>
        <taxon>Flavobacteriaceae</taxon>
        <taxon>Croceivirga</taxon>
    </lineage>
</organism>
<dbReference type="AlphaFoldDB" id="A0A1V6LWP1"/>
<dbReference type="InterPro" id="IPR032710">
    <property type="entry name" value="NTF2-like_dom_sf"/>
</dbReference>
<name>A0A1V6LWP1_9FLAO</name>
<keyword evidence="3" id="KW-1185">Reference proteome</keyword>
<proteinExistence type="predicted"/>
<dbReference type="Gene3D" id="3.10.450.50">
    <property type="match status" value="1"/>
</dbReference>
<evidence type="ECO:0000313" key="2">
    <source>
        <dbReference type="EMBL" id="OQD44527.1"/>
    </source>
</evidence>
<dbReference type="EMBL" id="MTBC01000001">
    <property type="protein sequence ID" value="OQD44527.1"/>
    <property type="molecule type" value="Genomic_DNA"/>
</dbReference>
<accession>A0A1V6LWP1</accession>
<protein>
    <recommendedName>
        <fullName evidence="1">SnoaL-like domain-containing protein</fullName>
    </recommendedName>
</protein>
<dbReference type="Pfam" id="PF12680">
    <property type="entry name" value="SnoaL_2"/>
    <property type="match status" value="1"/>
</dbReference>
<comment type="caution">
    <text evidence="2">The sequence shown here is derived from an EMBL/GenBank/DDBJ whole genome shotgun (WGS) entry which is preliminary data.</text>
</comment>
<dbReference type="Proteomes" id="UP000191680">
    <property type="component" value="Unassembled WGS sequence"/>
</dbReference>